<dbReference type="GO" id="GO:0016787">
    <property type="term" value="F:hydrolase activity"/>
    <property type="evidence" value="ECO:0007669"/>
    <property type="project" value="UniProtKB-KW"/>
</dbReference>
<feature type="transmembrane region" description="Helical" evidence="9">
    <location>
        <begin position="7"/>
        <end position="28"/>
    </location>
</feature>
<protein>
    <recommendedName>
        <fullName evidence="3 7">Ribonuclease</fullName>
        <ecNumber evidence="7">3.1.27.-</ecNumber>
    </recommendedName>
</protein>
<evidence type="ECO:0000256" key="4">
    <source>
        <dbReference type="ARBA" id="ARBA00022525"/>
    </source>
</evidence>
<dbReference type="InterPro" id="IPR053753">
    <property type="entry name" value="RNase_N1/T1-like_sf"/>
</dbReference>
<evidence type="ECO:0000256" key="2">
    <source>
        <dbReference type="ARBA" id="ARBA00009006"/>
    </source>
</evidence>
<dbReference type="GO" id="GO:0004521">
    <property type="term" value="F:RNA endonuclease activity"/>
    <property type="evidence" value="ECO:0007669"/>
    <property type="project" value="UniProtKB-UniRule"/>
</dbReference>
<dbReference type="OrthoDB" id="9803442at2"/>
<keyword evidence="11" id="KW-1185">Reference proteome</keyword>
<evidence type="ECO:0000313" key="11">
    <source>
        <dbReference type="Proteomes" id="UP000182761"/>
    </source>
</evidence>
<comment type="subcellular location">
    <subcellularLocation>
        <location evidence="1 7">Secreted</location>
    </subcellularLocation>
</comment>
<name>A0A0X3API5_9FLAO</name>
<keyword evidence="9" id="KW-1133">Transmembrane helix</keyword>
<dbReference type="STRING" id="1586267.GCA_001418685_01150"/>
<sequence>MKIKKQSLFYSLFFGVLLIISLILSYNLSNKKLNLEQFNIEQLSSEDIVINYIKKKHSLPNYYIKKMEARKAGWRPEKGNLCRILPGKIIGGDIFKNIENKIPSKKGRKWIEADLNYKCGMRGLDRVIFSNDGLIFVTYDHYKTFQQR</sequence>
<dbReference type="PIRSF" id="PIRSF001013">
    <property type="entry name" value="Barnase"/>
    <property type="match status" value="1"/>
</dbReference>
<dbReference type="InterPro" id="IPR016191">
    <property type="entry name" value="Ribonuclease/ribotoxin"/>
</dbReference>
<dbReference type="Gene3D" id="3.40.20.20">
    <property type="match status" value="2"/>
</dbReference>
<dbReference type="AlphaFoldDB" id="A0A0X3API5"/>
<evidence type="ECO:0000256" key="9">
    <source>
        <dbReference type="SAM" id="Phobius"/>
    </source>
</evidence>
<evidence type="ECO:0000256" key="6">
    <source>
        <dbReference type="ARBA" id="ARBA00022801"/>
    </source>
</evidence>
<dbReference type="RefSeq" id="WP_055425505.1">
    <property type="nucleotide sequence ID" value="NZ_FCOR01000006.1"/>
</dbReference>
<evidence type="ECO:0000256" key="5">
    <source>
        <dbReference type="ARBA" id="ARBA00022722"/>
    </source>
</evidence>
<evidence type="ECO:0000256" key="7">
    <source>
        <dbReference type="PIRNR" id="PIRNR001013"/>
    </source>
</evidence>
<feature type="active site" description="Proton donor" evidence="8">
    <location>
        <position position="141"/>
    </location>
</feature>
<dbReference type="SUPFAM" id="SSF53933">
    <property type="entry name" value="Microbial ribonucleases"/>
    <property type="match status" value="1"/>
</dbReference>
<proteinExistence type="inferred from homology"/>
<evidence type="ECO:0000256" key="8">
    <source>
        <dbReference type="PIRSR" id="PIRSR001013-1"/>
    </source>
</evidence>
<gene>
    <name evidence="10" type="ORF">Ga0061079_10665</name>
</gene>
<keyword evidence="7" id="KW-0255">Endonuclease</keyword>
<dbReference type="InterPro" id="IPR000026">
    <property type="entry name" value="N1-like"/>
</dbReference>
<keyword evidence="6 7" id="KW-0378">Hydrolase</keyword>
<keyword evidence="4 7" id="KW-0964">Secreted</keyword>
<comment type="similarity">
    <text evidence="2 7">Belongs to the ribonuclease N1/T1 family.</text>
</comment>
<dbReference type="Proteomes" id="UP000182761">
    <property type="component" value="Unassembled WGS sequence"/>
</dbReference>
<evidence type="ECO:0000313" key="10">
    <source>
        <dbReference type="EMBL" id="CVK16300.1"/>
    </source>
</evidence>
<keyword evidence="9" id="KW-0472">Membrane</keyword>
<keyword evidence="5 7" id="KW-0540">Nuclease</keyword>
<dbReference type="Pfam" id="PF00545">
    <property type="entry name" value="Ribonuclease"/>
    <property type="match status" value="1"/>
</dbReference>
<accession>A0A0X3API5</accession>
<reference evidence="10 11" key="1">
    <citation type="submission" date="2016-01" db="EMBL/GenBank/DDBJ databases">
        <authorList>
            <person name="McClelland M."/>
            <person name="Jain A."/>
            <person name="Saraogi P."/>
            <person name="Mendelson R."/>
            <person name="Westerman R."/>
            <person name="SanMiguel P."/>
            <person name="Csonka L."/>
        </authorList>
    </citation>
    <scope>NUCLEOTIDE SEQUENCE [LARGE SCALE GENOMIC DNA]</scope>
    <source>
        <strain evidence="10 11">R-53146</strain>
    </source>
</reference>
<evidence type="ECO:0000256" key="3">
    <source>
        <dbReference type="ARBA" id="ARBA00022214"/>
    </source>
</evidence>
<dbReference type="GO" id="GO:0005576">
    <property type="term" value="C:extracellular region"/>
    <property type="evidence" value="ECO:0007669"/>
    <property type="project" value="UniProtKB-SubCell"/>
</dbReference>
<dbReference type="EC" id="3.1.27.-" evidence="7"/>
<evidence type="ECO:0000256" key="1">
    <source>
        <dbReference type="ARBA" id="ARBA00004613"/>
    </source>
</evidence>
<dbReference type="InterPro" id="IPR001887">
    <property type="entry name" value="Barnase"/>
</dbReference>
<feature type="active site" description="Proton acceptor" evidence="8">
    <location>
        <position position="112"/>
    </location>
</feature>
<dbReference type="EMBL" id="FCOR01000006">
    <property type="protein sequence ID" value="CVK16300.1"/>
    <property type="molecule type" value="Genomic_DNA"/>
</dbReference>
<dbReference type="GO" id="GO:0003723">
    <property type="term" value="F:RNA binding"/>
    <property type="evidence" value="ECO:0007669"/>
    <property type="project" value="UniProtKB-UniRule"/>
</dbReference>
<organism evidence="10 11">
    <name type="scientific">Apibacter mensalis</name>
    <dbReference type="NCBI Taxonomy" id="1586267"/>
    <lineage>
        <taxon>Bacteria</taxon>
        <taxon>Pseudomonadati</taxon>
        <taxon>Bacteroidota</taxon>
        <taxon>Flavobacteriia</taxon>
        <taxon>Flavobacteriales</taxon>
        <taxon>Weeksellaceae</taxon>
        <taxon>Apibacter</taxon>
    </lineage>
</organism>
<keyword evidence="9" id="KW-0812">Transmembrane</keyword>
<dbReference type="PRINTS" id="PR00117">
    <property type="entry name" value="BARNASE"/>
</dbReference>